<sequence>MDEADWDYFENSSKTIPVLKNLEDFHNARKTQKSILVPIERESNERQEEDGRRGEGSEVVGGADSVSSGASNASHSSYLADFGSCVPLPIPVPIPVPIFVPVPCNNPELTIRVEHYLSPNFWSNFLSSNGNNLNNLFSNNQLSNGNNDIFYNFNNNEHHSASSLTRSNHSMETSRVIATNSEHIASVINDNLPSESEPMLVKTNKSIQDVPKDSAVTLKTYKKFDEDGFSKVVSLHPDDGHFSSLSDSSDSSSSSSKSPVKRKYRFNRSDQSDGKQSDVLSTSGSSNSSECSSDEEDQPDVIPDKQEQSIHKNDISLSAILNFDSNLRSDEKKDEKDSKVEKPGDIEASSTLCDLKAESFPHQSPPCDNSHVSNKESVSDSSHHSENKLDLSDIKHVDSGDVRSSDEFSGTESMELVPHDEDQGHILTSESSRDQSTSAGPFTSLIMITEEHVTTENESERNSPVHVNVVTSDTTTFVPSKDKEKFKLTLNTSHSSEDITESETSGNTAELDVQSEDDNDDEKEQVRVVTGGNTLSAVVCLEEGLADDDSWVEELDREELPITDSSEGEQDFPDREEELRGYHRTAIDYSLFTIVEESCEESEVENEKSLPTQLENYFLKGIGGGDTISLKIDDAISETSSIFSEDVESAVKTAKWKNQEISKQAPPYVISKQKASLINQVKDSKVEKPGDIEASSTTLCDLKAESFPHQSPPCDNSHVSNKESVSDSSHHSENKLDLSDIKHVDSGDVRSSDEFSGTESMELVPHDEDQGHILTSESSRDQSTSAGPFTSLIMITEEHVTTENESERNSPVHVNVVTSDTTTFVPSKDKEKFKLTLNTSHSSEDITESETSGNTAELDVQSEDDNDDEKEQVRVVTGGNTLSAVVCLEEGLADDDSWVEELDREELPITDSSEGEQDFPDREEELRGYHRTAIDYSLFTIVEESCEESEVENEKSLPTQLENYFLKGIGGGDTISLKIDDAISETSSIFSEDVESADNLEQEEITKPYTSELGTSRLEQYFLTEFMGFSRRDSDGSVGSDSEGRPSPEQRRKRLVRARGTGRHYSSSLDNLTESEQQVEMQLESENSSSETDSRDDSSSFDKNDGQFDTVKRTKKKKRSVLRGTGRHYSSSLDNLTESEQQVEMQLESENSSSETDSRDDSSSFDKNDGQFDTVKRTKKKKRSVTSAPSLEMLDVPEEHSLNESNREEANSENENDDQMELIHQSDRNKHQSRDSGFMGSSDDLIKETKTVEPDVSLTEEIEEEVTTPEMKPSPSSEQDEVISSVNTIQTPLISTPPNTALSRKDSFNNWSSDEETNLMMSKMKAFFKTMVANQPKPSSPTLMKPRPHKPPQLIYFEDELTRLMKTVPGIREDQVREIVEYLSSEDTWSDSYDSSDYTSSDLDVGCKKHGGLSPEQTRDSALVYQRLLASFHKVDTASSDSSASQNSPPLIAKVMQHIGSRLVALMHEVSSGEGAPSPRMSRYHRRVQPKLSNISTTTEEEEDPMEEFSPLPRSKSHDPLLEEARQEASDNERFSWRGSFESALMVSDSRGRLASGGEMSNSASALAIANAKRRSAGDLLFKSQSREQLDRVRSCGSIGGSVEDKIWGLRQHPKRRRSSVPDDSAANSGGSADGEEDSEDDVEIGKSTTLPRSLQTSCSAGTNSLPRLPTSGASPSIYKLFDGEDYKLVFLSGSDSSSREEIQSDDASSTCSGAIGFMDEADWDYFENSSKTIPD</sequence>
<feature type="compositionally biased region" description="Basic and acidic residues" evidence="1">
    <location>
        <begin position="1224"/>
        <end position="1234"/>
    </location>
</feature>
<dbReference type="GO" id="GO:0070382">
    <property type="term" value="C:exocytic vesicle"/>
    <property type="evidence" value="ECO:0007669"/>
    <property type="project" value="TreeGrafter"/>
</dbReference>
<proteinExistence type="predicted"/>
<feature type="compositionally biased region" description="Low complexity" evidence="1">
    <location>
        <begin position="277"/>
        <end position="291"/>
    </location>
</feature>
<dbReference type="PANTHER" id="PTHR45716">
    <property type="entry name" value="BITESIZE, ISOFORM I"/>
    <property type="match status" value="1"/>
</dbReference>
<feature type="compositionally biased region" description="Basic and acidic residues" evidence="1">
    <location>
        <begin position="1156"/>
        <end position="1176"/>
    </location>
</feature>
<accession>A0A3Q0JAJ2</accession>
<feature type="region of interest" description="Disordered" evidence="1">
    <location>
        <begin position="38"/>
        <end position="68"/>
    </location>
</feature>
<feature type="region of interest" description="Disordered" evidence="1">
    <location>
        <begin position="708"/>
        <end position="768"/>
    </location>
</feature>
<dbReference type="GeneID" id="103515473"/>
<feature type="compositionally biased region" description="Basic and acidic residues" evidence="1">
    <location>
        <begin position="373"/>
        <end position="406"/>
    </location>
</feature>
<feature type="compositionally biased region" description="Acidic residues" evidence="1">
    <location>
        <begin position="513"/>
        <end position="523"/>
    </location>
</feature>
<evidence type="ECO:0000256" key="1">
    <source>
        <dbReference type="SAM" id="MobiDB-lite"/>
    </source>
</evidence>
<feature type="compositionally biased region" description="Polar residues" evidence="1">
    <location>
        <begin position="1064"/>
        <end position="1080"/>
    </location>
</feature>
<feature type="compositionally biased region" description="Polar residues" evidence="1">
    <location>
        <begin position="1647"/>
        <end position="1666"/>
    </location>
</feature>
<feature type="compositionally biased region" description="Basic and acidic residues" evidence="1">
    <location>
        <begin position="267"/>
        <end position="276"/>
    </location>
</feature>
<feature type="compositionally biased region" description="Basic and acidic residues" evidence="1">
    <location>
        <begin position="328"/>
        <end position="345"/>
    </location>
</feature>
<feature type="region of interest" description="Disordered" evidence="1">
    <location>
        <begin position="835"/>
        <end position="872"/>
    </location>
</feature>
<dbReference type="RefSeq" id="XP_026683973.1">
    <property type="nucleotide sequence ID" value="XM_026828172.1"/>
</dbReference>
<feature type="region of interest" description="Disordered" evidence="1">
    <location>
        <begin position="1032"/>
        <end position="1279"/>
    </location>
</feature>
<organism evidence="2 3">
    <name type="scientific">Diaphorina citri</name>
    <name type="common">Asian citrus psyllid</name>
    <dbReference type="NCBI Taxonomy" id="121845"/>
    <lineage>
        <taxon>Eukaryota</taxon>
        <taxon>Metazoa</taxon>
        <taxon>Ecdysozoa</taxon>
        <taxon>Arthropoda</taxon>
        <taxon>Hexapoda</taxon>
        <taxon>Insecta</taxon>
        <taxon>Pterygota</taxon>
        <taxon>Neoptera</taxon>
        <taxon>Paraneoptera</taxon>
        <taxon>Hemiptera</taxon>
        <taxon>Sternorrhyncha</taxon>
        <taxon>Psylloidea</taxon>
        <taxon>Psyllidae</taxon>
        <taxon>Diaphorininae</taxon>
        <taxon>Diaphorina</taxon>
    </lineage>
</organism>
<dbReference type="GO" id="GO:0005886">
    <property type="term" value="C:plasma membrane"/>
    <property type="evidence" value="ECO:0007669"/>
    <property type="project" value="TreeGrafter"/>
</dbReference>
<feature type="compositionally biased region" description="Polar residues" evidence="1">
    <location>
        <begin position="426"/>
        <end position="441"/>
    </location>
</feature>
<dbReference type="GO" id="GO:0006887">
    <property type="term" value="P:exocytosis"/>
    <property type="evidence" value="ECO:0007669"/>
    <property type="project" value="TreeGrafter"/>
</dbReference>
<feature type="compositionally biased region" description="Acidic residues" evidence="1">
    <location>
        <begin position="860"/>
        <end position="870"/>
    </location>
</feature>
<feature type="compositionally biased region" description="Acidic residues" evidence="1">
    <location>
        <begin position="1258"/>
        <end position="1267"/>
    </location>
</feature>
<feature type="region of interest" description="Disordered" evidence="1">
    <location>
        <begin position="1610"/>
        <end position="1674"/>
    </location>
</feature>
<feature type="compositionally biased region" description="Basic and acidic residues" evidence="1">
    <location>
        <begin position="1092"/>
        <end position="1112"/>
    </location>
</feature>
<dbReference type="PaxDb" id="121845-A0A3Q0JAJ2"/>
<evidence type="ECO:0000313" key="3">
    <source>
        <dbReference type="RefSeq" id="XP_026683973.1"/>
    </source>
</evidence>
<name>A0A3Q0JAJ2_DIACI</name>
<dbReference type="KEGG" id="dci:103515473"/>
<feature type="compositionally biased region" description="Acidic residues" evidence="1">
    <location>
        <begin position="1211"/>
        <end position="1220"/>
    </location>
</feature>
<protein>
    <submittedName>
        <fullName evidence="3">LOW QUALITY PROTEIN: myosin-2 heavy chain-like</fullName>
    </submittedName>
</protein>
<reference evidence="3" key="1">
    <citation type="submission" date="2025-08" db="UniProtKB">
        <authorList>
            <consortium name="RefSeq"/>
        </authorList>
    </citation>
    <scope>IDENTIFICATION</scope>
</reference>
<feature type="region of interest" description="Disordered" evidence="1">
    <location>
        <begin position="328"/>
        <end position="524"/>
    </location>
</feature>
<feature type="compositionally biased region" description="Basic and acidic residues" evidence="1">
    <location>
        <begin position="39"/>
        <end position="56"/>
    </location>
</feature>
<feature type="compositionally biased region" description="Polar residues" evidence="1">
    <location>
        <begin position="1128"/>
        <end position="1144"/>
    </location>
</feature>
<dbReference type="STRING" id="121845.A0A3Q0JAJ2"/>
<feature type="region of interest" description="Disordered" evidence="1">
    <location>
        <begin position="1492"/>
        <end position="1534"/>
    </location>
</feature>
<evidence type="ECO:0000313" key="2">
    <source>
        <dbReference type="Proteomes" id="UP000079169"/>
    </source>
</evidence>
<dbReference type="GO" id="GO:0042043">
    <property type="term" value="F:neurexin family protein binding"/>
    <property type="evidence" value="ECO:0007669"/>
    <property type="project" value="TreeGrafter"/>
</dbReference>
<feature type="compositionally biased region" description="Basic and acidic residues" evidence="1">
    <location>
        <begin position="1197"/>
        <end position="1210"/>
    </location>
</feature>
<feature type="compositionally biased region" description="Basic and acidic residues" evidence="1">
    <location>
        <begin position="449"/>
        <end position="463"/>
    </location>
</feature>
<feature type="compositionally biased region" description="Basic and acidic residues" evidence="1">
    <location>
        <begin position="1244"/>
        <end position="1253"/>
    </location>
</feature>
<feature type="compositionally biased region" description="Polar residues" evidence="1">
    <location>
        <begin position="469"/>
        <end position="478"/>
    </location>
</feature>
<feature type="compositionally biased region" description="Low complexity" evidence="1">
    <location>
        <begin position="57"/>
        <end position="68"/>
    </location>
</feature>
<dbReference type="PANTHER" id="PTHR45716:SF2">
    <property type="entry name" value="BITESIZE, ISOFORM I"/>
    <property type="match status" value="1"/>
</dbReference>
<feature type="compositionally biased region" description="Basic residues" evidence="1">
    <location>
        <begin position="1051"/>
        <end position="1062"/>
    </location>
</feature>
<feature type="compositionally biased region" description="Low complexity" evidence="1">
    <location>
        <begin position="243"/>
        <end position="258"/>
    </location>
</feature>
<feature type="compositionally biased region" description="Basic and acidic residues" evidence="1">
    <location>
        <begin position="1516"/>
        <end position="1534"/>
    </location>
</feature>
<feature type="region of interest" description="Disordered" evidence="1">
    <location>
        <begin position="242"/>
        <end position="301"/>
    </location>
</feature>
<keyword evidence="2" id="KW-1185">Reference proteome</keyword>
<feature type="compositionally biased region" description="Basic and acidic residues" evidence="1">
    <location>
        <begin position="720"/>
        <end position="753"/>
    </location>
</feature>
<dbReference type="Proteomes" id="UP000079169">
    <property type="component" value="Unplaced"/>
</dbReference>
<feature type="compositionally biased region" description="Acidic residues" evidence="1">
    <location>
        <begin position="1634"/>
        <end position="1643"/>
    </location>
</feature>
<gene>
    <name evidence="3" type="primary">LOC103515473</name>
</gene>